<dbReference type="InterPro" id="IPR020574">
    <property type="entry name" value="Ribosomal_uS9_CS"/>
</dbReference>
<keyword evidence="8" id="KW-1185">Reference proteome</keyword>
<dbReference type="Proteomes" id="UP000033140">
    <property type="component" value="Unassembled WGS sequence"/>
</dbReference>
<protein>
    <recommendedName>
        <fullName evidence="4">Small ribosomal subunit protein uS9m</fullName>
    </recommendedName>
    <alternativeName>
        <fullName evidence="5">37S ribosomal protein S9, mitochondrial</fullName>
    </alternativeName>
</protein>
<dbReference type="SUPFAM" id="SSF54211">
    <property type="entry name" value="Ribosomal protein S5 domain 2-like"/>
    <property type="match status" value="1"/>
</dbReference>
<accession>A0A0E9N8I7</accession>
<dbReference type="NCBIfam" id="NF001099">
    <property type="entry name" value="PRK00132.1"/>
    <property type="match status" value="1"/>
</dbReference>
<dbReference type="RefSeq" id="XP_019026810.1">
    <property type="nucleotide sequence ID" value="XM_019170986.1"/>
</dbReference>
<dbReference type="STRING" id="698492.A0A0E9N8I7"/>
<proteinExistence type="inferred from homology"/>
<reference evidence="7 8" key="3">
    <citation type="journal article" date="2015" name="Genome Announc.">
        <title>Draft Genome Sequence of the Archiascomycetous Yeast Saitoella complicata.</title>
        <authorList>
            <person name="Yamauchi K."/>
            <person name="Kondo S."/>
            <person name="Hamamoto M."/>
            <person name="Takahashi Y."/>
            <person name="Ogura Y."/>
            <person name="Hayashi T."/>
            <person name="Nishida H."/>
        </authorList>
    </citation>
    <scope>NUCLEOTIDE SEQUENCE [LARGE SCALE GENOMIC DNA]</scope>
    <source>
        <strain evidence="7 8">NRRL Y-17804</strain>
    </source>
</reference>
<evidence type="ECO:0000256" key="1">
    <source>
        <dbReference type="ARBA" id="ARBA00005251"/>
    </source>
</evidence>
<dbReference type="PANTHER" id="PTHR21569">
    <property type="entry name" value="RIBOSOMAL PROTEIN S9"/>
    <property type="match status" value="1"/>
</dbReference>
<dbReference type="OrthoDB" id="10254627at2759"/>
<dbReference type="GO" id="GO:0003723">
    <property type="term" value="F:RNA binding"/>
    <property type="evidence" value="ECO:0007669"/>
    <property type="project" value="TreeGrafter"/>
</dbReference>
<comment type="caution">
    <text evidence="7">The sequence shown here is derived from an EMBL/GenBank/DDBJ whole genome shotgun (WGS) entry which is preliminary data.</text>
</comment>
<dbReference type="InterPro" id="IPR023035">
    <property type="entry name" value="Ribosomal_uS9_bac/plastid"/>
</dbReference>
<evidence type="ECO:0000256" key="4">
    <source>
        <dbReference type="ARBA" id="ARBA00039318"/>
    </source>
</evidence>
<evidence type="ECO:0000256" key="3">
    <source>
        <dbReference type="ARBA" id="ARBA00023274"/>
    </source>
</evidence>
<dbReference type="InterPro" id="IPR000754">
    <property type="entry name" value="Ribosomal_uS9"/>
</dbReference>
<sequence>MTLVRSALTVRRALQAGAGAACSAAKPVAACRHAWTAAGNSSQARREEENLVPAFSFVPESPSYFTTKSKYNDTLIHLENILRKYENLPTLPAGEIPAVLWTKLDQFKSLLGDYRIKPVEFRRAILVLNRLHAIKPDYMTDEIKAVLAWYKREEVTKTVVEKKERTVDEYGRAYALGKRKEAVAKVWVVEGEGNIMVNGKPLADMFVKQADRESVVFPLMVTNRLPHYNVWAVVKGGGTTGQAEAIQLGVSRALMIHDIELKPVLRKAGLVTRDPRVVERKKPGHKKARKMPTWVKR</sequence>
<dbReference type="Pfam" id="PF00380">
    <property type="entry name" value="Ribosomal_S9"/>
    <property type="match status" value="1"/>
</dbReference>
<evidence type="ECO:0000313" key="8">
    <source>
        <dbReference type="Proteomes" id="UP000033140"/>
    </source>
</evidence>
<evidence type="ECO:0000256" key="2">
    <source>
        <dbReference type="ARBA" id="ARBA00022980"/>
    </source>
</evidence>
<dbReference type="InterPro" id="IPR014721">
    <property type="entry name" value="Ribsml_uS5_D2-typ_fold_subgr"/>
</dbReference>
<evidence type="ECO:0000256" key="6">
    <source>
        <dbReference type="RuleBase" id="RU003815"/>
    </source>
</evidence>
<dbReference type="GO" id="GO:0005763">
    <property type="term" value="C:mitochondrial small ribosomal subunit"/>
    <property type="evidence" value="ECO:0007669"/>
    <property type="project" value="TreeGrafter"/>
</dbReference>
<dbReference type="OMA" id="RESAMWA"/>
<dbReference type="AlphaFoldDB" id="A0A0E9N8I7"/>
<name>A0A0E9N8I7_SAICN</name>
<dbReference type="PROSITE" id="PS00360">
    <property type="entry name" value="RIBOSOMAL_S9"/>
    <property type="match status" value="1"/>
</dbReference>
<keyword evidence="2 6" id="KW-0689">Ribosomal protein</keyword>
<gene>
    <name evidence="7" type="ORF">G7K_0353-t1</name>
</gene>
<reference evidence="7 8" key="2">
    <citation type="journal article" date="2014" name="J. Gen. Appl. Microbiol.">
        <title>The early diverging ascomycetous budding yeast Saitoella complicata has three histone deacetylases belonging to the Clr6, Hos2, and Rpd3 lineages.</title>
        <authorList>
            <person name="Nishida H."/>
            <person name="Matsumoto T."/>
            <person name="Kondo S."/>
            <person name="Hamamoto M."/>
            <person name="Yoshikawa H."/>
        </authorList>
    </citation>
    <scope>NUCLEOTIDE SEQUENCE [LARGE SCALE GENOMIC DNA]</scope>
    <source>
        <strain evidence="7 8">NRRL Y-17804</strain>
    </source>
</reference>
<evidence type="ECO:0000313" key="7">
    <source>
        <dbReference type="EMBL" id="GAO46113.1"/>
    </source>
</evidence>
<comment type="similarity">
    <text evidence="1 6">Belongs to the universal ribosomal protein uS9 family.</text>
</comment>
<dbReference type="Gene3D" id="3.30.230.10">
    <property type="match status" value="1"/>
</dbReference>
<dbReference type="GO" id="GO:0006412">
    <property type="term" value="P:translation"/>
    <property type="evidence" value="ECO:0007669"/>
    <property type="project" value="InterPro"/>
</dbReference>
<dbReference type="GO" id="GO:0003735">
    <property type="term" value="F:structural constituent of ribosome"/>
    <property type="evidence" value="ECO:0007669"/>
    <property type="project" value="InterPro"/>
</dbReference>
<dbReference type="InterPro" id="IPR020568">
    <property type="entry name" value="Ribosomal_Su5_D2-typ_SF"/>
</dbReference>
<dbReference type="PANTHER" id="PTHR21569:SF1">
    <property type="entry name" value="SMALL RIBOSOMAL SUBUNIT PROTEIN US9M"/>
    <property type="match status" value="1"/>
</dbReference>
<dbReference type="EMBL" id="BACD03000002">
    <property type="protein sequence ID" value="GAO46113.1"/>
    <property type="molecule type" value="Genomic_DNA"/>
</dbReference>
<evidence type="ECO:0000256" key="5">
    <source>
        <dbReference type="ARBA" id="ARBA00042623"/>
    </source>
</evidence>
<organism evidence="7 8">
    <name type="scientific">Saitoella complicata (strain BCRC 22490 / CBS 7301 / JCM 7358 / NBRC 10748 / NRRL Y-17804)</name>
    <dbReference type="NCBI Taxonomy" id="698492"/>
    <lineage>
        <taxon>Eukaryota</taxon>
        <taxon>Fungi</taxon>
        <taxon>Dikarya</taxon>
        <taxon>Ascomycota</taxon>
        <taxon>Taphrinomycotina</taxon>
        <taxon>Taphrinomycotina incertae sedis</taxon>
        <taxon>Saitoella</taxon>
    </lineage>
</organism>
<dbReference type="HAMAP" id="MF_00532_B">
    <property type="entry name" value="Ribosomal_uS9_B"/>
    <property type="match status" value="1"/>
</dbReference>
<dbReference type="FunFam" id="3.30.230.10:FF:000001">
    <property type="entry name" value="30S ribosomal protein S9"/>
    <property type="match status" value="1"/>
</dbReference>
<keyword evidence="3 6" id="KW-0687">Ribonucleoprotein</keyword>
<reference evidence="7 8" key="1">
    <citation type="journal article" date="2011" name="J. Gen. Appl. Microbiol.">
        <title>Draft genome sequencing of the enigmatic yeast Saitoella complicata.</title>
        <authorList>
            <person name="Nishida H."/>
            <person name="Hamamoto M."/>
            <person name="Sugiyama J."/>
        </authorList>
    </citation>
    <scope>NUCLEOTIDE SEQUENCE [LARGE SCALE GENOMIC DNA]</scope>
    <source>
        <strain evidence="7 8">NRRL Y-17804</strain>
    </source>
</reference>